<reference evidence="10" key="1">
    <citation type="submission" date="2020-11" db="EMBL/GenBank/DDBJ databases">
        <authorList>
            <person name="Tran Van P."/>
        </authorList>
    </citation>
    <scope>NUCLEOTIDE SEQUENCE</scope>
</reference>
<dbReference type="InterPro" id="IPR036396">
    <property type="entry name" value="Cyt_P450_sf"/>
</dbReference>
<dbReference type="OrthoDB" id="3945418at2759"/>
<evidence type="ECO:0000256" key="6">
    <source>
        <dbReference type="ARBA" id="ARBA00023004"/>
    </source>
</evidence>
<dbReference type="GO" id="GO:0005506">
    <property type="term" value="F:iron ion binding"/>
    <property type="evidence" value="ECO:0007669"/>
    <property type="project" value="InterPro"/>
</dbReference>
<dbReference type="PRINTS" id="PR00463">
    <property type="entry name" value="EP450I"/>
</dbReference>
<name>A0A7R8ZQG1_9CRUS</name>
<dbReference type="EMBL" id="OB664859">
    <property type="protein sequence ID" value="CAD7232607.1"/>
    <property type="molecule type" value="Genomic_DNA"/>
</dbReference>
<evidence type="ECO:0000256" key="5">
    <source>
        <dbReference type="ARBA" id="ARBA00023002"/>
    </source>
</evidence>
<dbReference type="PANTHER" id="PTHR24279">
    <property type="entry name" value="CYTOCHROME P450"/>
    <property type="match status" value="1"/>
</dbReference>
<dbReference type="CDD" id="cd11054">
    <property type="entry name" value="CYP24A1-like"/>
    <property type="match status" value="1"/>
</dbReference>
<gene>
    <name evidence="10" type="ORF">CTOB1V02_LOCUS10439</name>
</gene>
<protein>
    <submittedName>
        <fullName evidence="10">Uncharacterized protein</fullName>
    </submittedName>
</protein>
<keyword evidence="4 8" id="KW-0479">Metal-binding</keyword>
<sequence>MMFQNNLLLTNCQLPSSSMIRSFVKHLVHSTRSSSSAPNATRHPATAPEFSAAATTTTTIYPHHDQMETSSDPRPLQEIPGPSPSLPFIGTNWIYSPIGPYSDGKDKMHIAYQKKFQDYGPILKEEFQWGKPLVQIYDPRDFEIVLRAQGKAPLRPANEAVRFYRQSRPDRYKSVGLINSQGEEWYRLRKSITPALLKPSLIRTYLKNQDTICKDFVQLIRKSRDCRTGEFAEFEKSLFLMTLESTCMLFLDHRMGCLDGHPPPQALDLIDAVNALFQGYQETYFGWPLWKFYATPAYKRYVAAEEAIYEICSEYIEVKSQTSCDSAKNTSVLDSLLNSGLDKRDIKMSIIDFIMGGIHTSANVIMFFLYQLAKNPAVQRRLQEEIDQVVQDKMAPETLDVIPYLRSTLKETFRLMPVIPNNVRILETDIVIKGYLVPAGTPICCQTYATSLQSEFFPDPLKFKPERWLPGAREPVSAFCPLPFGWGPRMCAGRRFAEQEIFITIARLLQAFDVTYEGEMQTRHSFIIVPAGEHHFVFRPRNSNT</sequence>
<dbReference type="PANTHER" id="PTHR24279:SF120">
    <property type="entry name" value="CYTOCHROME P450"/>
    <property type="match status" value="1"/>
</dbReference>
<organism evidence="10">
    <name type="scientific">Cyprideis torosa</name>
    <dbReference type="NCBI Taxonomy" id="163714"/>
    <lineage>
        <taxon>Eukaryota</taxon>
        <taxon>Metazoa</taxon>
        <taxon>Ecdysozoa</taxon>
        <taxon>Arthropoda</taxon>
        <taxon>Crustacea</taxon>
        <taxon>Oligostraca</taxon>
        <taxon>Ostracoda</taxon>
        <taxon>Podocopa</taxon>
        <taxon>Podocopida</taxon>
        <taxon>Cytherocopina</taxon>
        <taxon>Cytheroidea</taxon>
        <taxon>Cytherideidae</taxon>
        <taxon>Cyprideis</taxon>
    </lineage>
</organism>
<evidence type="ECO:0000256" key="8">
    <source>
        <dbReference type="PIRSR" id="PIRSR602401-1"/>
    </source>
</evidence>
<dbReference type="InterPro" id="IPR002401">
    <property type="entry name" value="Cyt_P450_E_grp-I"/>
</dbReference>
<accession>A0A7R8ZQG1</accession>
<evidence type="ECO:0000256" key="4">
    <source>
        <dbReference type="ARBA" id="ARBA00022723"/>
    </source>
</evidence>
<dbReference type="Pfam" id="PF00067">
    <property type="entry name" value="p450"/>
    <property type="match status" value="1"/>
</dbReference>
<comment type="cofactor">
    <cofactor evidence="1 8">
        <name>heme</name>
        <dbReference type="ChEBI" id="CHEBI:30413"/>
    </cofactor>
</comment>
<dbReference type="Gene3D" id="1.10.630.10">
    <property type="entry name" value="Cytochrome P450"/>
    <property type="match status" value="1"/>
</dbReference>
<keyword evidence="7 9" id="KW-0503">Monooxygenase</keyword>
<dbReference type="GO" id="GO:0016705">
    <property type="term" value="F:oxidoreductase activity, acting on paired donors, with incorporation or reduction of molecular oxygen"/>
    <property type="evidence" value="ECO:0007669"/>
    <property type="project" value="InterPro"/>
</dbReference>
<dbReference type="PRINTS" id="PR00385">
    <property type="entry name" value="P450"/>
</dbReference>
<dbReference type="InterPro" id="IPR001128">
    <property type="entry name" value="Cyt_P450"/>
</dbReference>
<evidence type="ECO:0000313" key="10">
    <source>
        <dbReference type="EMBL" id="CAD7232607.1"/>
    </source>
</evidence>
<dbReference type="FunFam" id="1.10.630.10:FF:000006">
    <property type="entry name" value="Cytochrome P450 302a1, mitochondrial"/>
    <property type="match status" value="1"/>
</dbReference>
<feature type="binding site" description="axial binding residue" evidence="8">
    <location>
        <position position="491"/>
    </location>
    <ligand>
        <name>heme</name>
        <dbReference type="ChEBI" id="CHEBI:30413"/>
    </ligand>
    <ligandPart>
        <name>Fe</name>
        <dbReference type="ChEBI" id="CHEBI:18248"/>
    </ligandPart>
</feature>
<dbReference type="InterPro" id="IPR017972">
    <property type="entry name" value="Cyt_P450_CS"/>
</dbReference>
<evidence type="ECO:0000256" key="1">
    <source>
        <dbReference type="ARBA" id="ARBA00001971"/>
    </source>
</evidence>
<proteinExistence type="inferred from homology"/>
<dbReference type="GO" id="GO:0004497">
    <property type="term" value="F:monooxygenase activity"/>
    <property type="evidence" value="ECO:0007669"/>
    <property type="project" value="UniProtKB-KW"/>
</dbReference>
<keyword evidence="5 9" id="KW-0560">Oxidoreductase</keyword>
<comment type="similarity">
    <text evidence="2 9">Belongs to the cytochrome P450 family.</text>
</comment>
<dbReference type="PROSITE" id="PS00086">
    <property type="entry name" value="CYTOCHROME_P450"/>
    <property type="match status" value="1"/>
</dbReference>
<keyword evidence="6 8" id="KW-0408">Iron</keyword>
<dbReference type="SUPFAM" id="SSF48264">
    <property type="entry name" value="Cytochrome P450"/>
    <property type="match status" value="1"/>
</dbReference>
<evidence type="ECO:0000256" key="7">
    <source>
        <dbReference type="ARBA" id="ARBA00023033"/>
    </source>
</evidence>
<dbReference type="AlphaFoldDB" id="A0A7R8ZQG1"/>
<evidence type="ECO:0000256" key="2">
    <source>
        <dbReference type="ARBA" id="ARBA00010617"/>
    </source>
</evidence>
<keyword evidence="3 8" id="KW-0349">Heme</keyword>
<dbReference type="GO" id="GO:0020037">
    <property type="term" value="F:heme binding"/>
    <property type="evidence" value="ECO:0007669"/>
    <property type="project" value="InterPro"/>
</dbReference>
<evidence type="ECO:0000256" key="9">
    <source>
        <dbReference type="RuleBase" id="RU000461"/>
    </source>
</evidence>
<evidence type="ECO:0000256" key="3">
    <source>
        <dbReference type="ARBA" id="ARBA00022617"/>
    </source>
</evidence>
<dbReference type="InterPro" id="IPR050479">
    <property type="entry name" value="CYP11_CYP27_families"/>
</dbReference>